<keyword evidence="1" id="KW-0472">Membrane</keyword>
<feature type="transmembrane region" description="Helical" evidence="1">
    <location>
        <begin position="12"/>
        <end position="30"/>
    </location>
</feature>
<evidence type="ECO:0000259" key="2">
    <source>
        <dbReference type="Pfam" id="PF01757"/>
    </source>
</evidence>
<reference evidence="4" key="1">
    <citation type="journal article" date="2019" name="Int. J. Syst. Evol. Microbiol.">
        <title>The Global Catalogue of Microorganisms (GCM) 10K type strain sequencing project: providing services to taxonomists for standard genome sequencing and annotation.</title>
        <authorList>
            <consortium name="The Broad Institute Genomics Platform"/>
            <consortium name="The Broad Institute Genome Sequencing Center for Infectious Disease"/>
            <person name="Wu L."/>
            <person name="Ma J."/>
        </authorList>
    </citation>
    <scope>NUCLEOTIDE SEQUENCE [LARGE SCALE GENOMIC DNA]</scope>
    <source>
        <strain evidence="4">CCUG 55250</strain>
    </source>
</reference>
<proteinExistence type="predicted"/>
<dbReference type="Proteomes" id="UP001596106">
    <property type="component" value="Unassembled WGS sequence"/>
</dbReference>
<keyword evidence="1" id="KW-0812">Transmembrane</keyword>
<evidence type="ECO:0000256" key="1">
    <source>
        <dbReference type="SAM" id="Phobius"/>
    </source>
</evidence>
<feature type="transmembrane region" description="Helical" evidence="1">
    <location>
        <begin position="87"/>
        <end position="107"/>
    </location>
</feature>
<keyword evidence="4" id="KW-1185">Reference proteome</keyword>
<dbReference type="InterPro" id="IPR002656">
    <property type="entry name" value="Acyl_transf_3_dom"/>
</dbReference>
<feature type="transmembrane region" description="Helical" evidence="1">
    <location>
        <begin position="334"/>
        <end position="354"/>
    </location>
</feature>
<dbReference type="EMBL" id="JBHSMA010000008">
    <property type="protein sequence ID" value="MFC5411828.1"/>
    <property type="molecule type" value="Genomic_DNA"/>
</dbReference>
<dbReference type="Pfam" id="PF01757">
    <property type="entry name" value="Acyl_transf_3"/>
    <property type="match status" value="1"/>
</dbReference>
<dbReference type="RefSeq" id="WP_379848724.1">
    <property type="nucleotide sequence ID" value="NZ_JBHSMA010000008.1"/>
</dbReference>
<dbReference type="InterPro" id="IPR050879">
    <property type="entry name" value="Acyltransferase_3"/>
</dbReference>
<comment type="caution">
    <text evidence="3">The sequence shown here is derived from an EMBL/GenBank/DDBJ whole genome shotgun (WGS) entry which is preliminary data.</text>
</comment>
<dbReference type="GO" id="GO:0016746">
    <property type="term" value="F:acyltransferase activity"/>
    <property type="evidence" value="ECO:0007669"/>
    <property type="project" value="UniProtKB-KW"/>
</dbReference>
<name>A0ABW0IH33_9BACT</name>
<feature type="transmembrane region" description="Helical" evidence="1">
    <location>
        <begin position="209"/>
        <end position="228"/>
    </location>
</feature>
<feature type="domain" description="Acyltransferase 3" evidence="2">
    <location>
        <begin position="14"/>
        <end position="350"/>
    </location>
</feature>
<keyword evidence="3" id="KW-0808">Transferase</keyword>
<evidence type="ECO:0000313" key="4">
    <source>
        <dbReference type="Proteomes" id="UP001596106"/>
    </source>
</evidence>
<evidence type="ECO:0000313" key="3">
    <source>
        <dbReference type="EMBL" id="MFC5411828.1"/>
    </source>
</evidence>
<feature type="transmembrane region" description="Helical" evidence="1">
    <location>
        <begin position="182"/>
        <end position="203"/>
    </location>
</feature>
<protein>
    <submittedName>
        <fullName evidence="3">Acyltransferase family protein</fullName>
        <ecNumber evidence="3">2.3.-.-</ecNumber>
    </submittedName>
</protein>
<feature type="transmembrane region" description="Helical" evidence="1">
    <location>
        <begin position="240"/>
        <end position="261"/>
    </location>
</feature>
<feature type="transmembrane region" description="Helical" evidence="1">
    <location>
        <begin position="50"/>
        <end position="66"/>
    </location>
</feature>
<dbReference type="PANTHER" id="PTHR23028">
    <property type="entry name" value="ACETYLTRANSFERASE"/>
    <property type="match status" value="1"/>
</dbReference>
<feature type="transmembrane region" description="Helical" evidence="1">
    <location>
        <begin position="305"/>
        <end position="328"/>
    </location>
</feature>
<accession>A0ABW0IH33</accession>
<dbReference type="PANTHER" id="PTHR23028:SF131">
    <property type="entry name" value="BLR2367 PROTEIN"/>
    <property type="match status" value="1"/>
</dbReference>
<sequence>MTDNQPIRHRFHVLDIFRGIFASMVVLFHLAPFADTPLINNSFVDNSDMFVDFFFVLSGFVITYSYPTISNGAELGSFLKKRLFRIYPLHVILLFSFLIIENIKLYFSSYIHINQPFNESNNVLTFFTSLFLLNSVKFPGIRDVSWNIPSWSISAEMVSYVLFSGLLVLLYKTRSQAFKYGVFAALPVLALMLLVLITGGFAINYSFDYGFLRAIIGFFTGSVCYFVFSQLYPSFSKRNPFYFSIAEVVSLGILGGMIGNGTVLKEIGFVFEFIFFACILIFSFERGIISAVLKKSVFLKNIGTYSYSIYMTHTLLLSLFNVVFIRLLNLPPSSYVYLVFLNYYLIYIVSRWTYHTIEMRFTKGIKAIPTGRKKPISNSIQP</sequence>
<keyword evidence="1" id="KW-1133">Transmembrane helix</keyword>
<feature type="transmembrane region" description="Helical" evidence="1">
    <location>
        <begin position="148"/>
        <end position="170"/>
    </location>
</feature>
<gene>
    <name evidence="3" type="ORF">ACFPMF_21070</name>
</gene>
<organism evidence="3 4">
    <name type="scientific">Larkinella bovis</name>
    <dbReference type="NCBI Taxonomy" id="683041"/>
    <lineage>
        <taxon>Bacteria</taxon>
        <taxon>Pseudomonadati</taxon>
        <taxon>Bacteroidota</taxon>
        <taxon>Cytophagia</taxon>
        <taxon>Cytophagales</taxon>
        <taxon>Spirosomataceae</taxon>
        <taxon>Larkinella</taxon>
    </lineage>
</organism>
<keyword evidence="3" id="KW-0012">Acyltransferase</keyword>
<feature type="transmembrane region" description="Helical" evidence="1">
    <location>
        <begin position="267"/>
        <end position="284"/>
    </location>
</feature>
<dbReference type="EC" id="2.3.-.-" evidence="3"/>